<keyword evidence="4" id="KW-1185">Reference proteome</keyword>
<gene>
    <name evidence="3" type="ORF">TWF696_004230</name>
</gene>
<protein>
    <submittedName>
        <fullName evidence="3">Uncharacterized protein</fullName>
    </submittedName>
</protein>
<comment type="caution">
    <text evidence="3">The sequence shown here is derived from an EMBL/GenBank/DDBJ whole genome shotgun (WGS) entry which is preliminary data.</text>
</comment>
<keyword evidence="2" id="KW-0472">Membrane</keyword>
<dbReference type="EMBL" id="JAVHNQ010000002">
    <property type="protein sequence ID" value="KAK6355106.1"/>
    <property type="molecule type" value="Genomic_DNA"/>
</dbReference>
<proteinExistence type="predicted"/>
<dbReference type="AlphaFoldDB" id="A0AAV9V5H7"/>
<keyword evidence="2" id="KW-0812">Transmembrane</keyword>
<accession>A0AAV9V5H7</accession>
<sequence length="101" mass="10862">MVIMQHHHCHDYQHARARQSAAASKVDESANNGLSFENVVSITIEPSPSSLADGVLENTNSNEPGPQGTNTATTAWMVVLVSVLVMATCRISASSTRFSEY</sequence>
<evidence type="ECO:0000256" key="1">
    <source>
        <dbReference type="SAM" id="MobiDB-lite"/>
    </source>
</evidence>
<dbReference type="Proteomes" id="UP001375240">
    <property type="component" value="Unassembled WGS sequence"/>
</dbReference>
<name>A0AAV9V5H7_9PEZI</name>
<feature type="region of interest" description="Disordered" evidence="1">
    <location>
        <begin position="51"/>
        <end position="70"/>
    </location>
</feature>
<evidence type="ECO:0000313" key="4">
    <source>
        <dbReference type="Proteomes" id="UP001375240"/>
    </source>
</evidence>
<keyword evidence="2" id="KW-1133">Transmembrane helix</keyword>
<feature type="transmembrane region" description="Helical" evidence="2">
    <location>
        <begin position="74"/>
        <end position="93"/>
    </location>
</feature>
<organism evidence="3 4">
    <name type="scientific">Orbilia brochopaga</name>
    <dbReference type="NCBI Taxonomy" id="3140254"/>
    <lineage>
        <taxon>Eukaryota</taxon>
        <taxon>Fungi</taxon>
        <taxon>Dikarya</taxon>
        <taxon>Ascomycota</taxon>
        <taxon>Pezizomycotina</taxon>
        <taxon>Orbiliomycetes</taxon>
        <taxon>Orbiliales</taxon>
        <taxon>Orbiliaceae</taxon>
        <taxon>Orbilia</taxon>
    </lineage>
</organism>
<feature type="compositionally biased region" description="Polar residues" evidence="1">
    <location>
        <begin position="57"/>
        <end position="70"/>
    </location>
</feature>
<reference evidence="3 4" key="1">
    <citation type="submission" date="2019-10" db="EMBL/GenBank/DDBJ databases">
        <authorList>
            <person name="Palmer J.M."/>
        </authorList>
    </citation>
    <scope>NUCLEOTIDE SEQUENCE [LARGE SCALE GENOMIC DNA]</scope>
    <source>
        <strain evidence="3 4">TWF696</strain>
    </source>
</reference>
<evidence type="ECO:0000313" key="3">
    <source>
        <dbReference type="EMBL" id="KAK6355106.1"/>
    </source>
</evidence>
<evidence type="ECO:0000256" key="2">
    <source>
        <dbReference type="SAM" id="Phobius"/>
    </source>
</evidence>